<dbReference type="AlphaFoldDB" id="A0A6H0XSW9"/>
<dbReference type="PANTHER" id="PTHR16487:SF0">
    <property type="entry name" value="PROTEIN PHOSPHATASE 4 REGULATORY SUBUNIT 2-RELATED"/>
    <property type="match status" value="1"/>
</dbReference>
<dbReference type="Pfam" id="PF09184">
    <property type="entry name" value="PPP4R2"/>
    <property type="match status" value="1"/>
</dbReference>
<feature type="region of interest" description="Disordered" evidence="2">
    <location>
        <begin position="266"/>
        <end position="305"/>
    </location>
</feature>
<feature type="compositionally biased region" description="Polar residues" evidence="2">
    <location>
        <begin position="58"/>
        <end position="73"/>
    </location>
</feature>
<dbReference type="Proteomes" id="UP000503462">
    <property type="component" value="Chromosome 2"/>
</dbReference>
<comment type="similarity">
    <text evidence="1">Belongs to the PPP4R2 family.</text>
</comment>
<dbReference type="GO" id="GO:0005737">
    <property type="term" value="C:cytoplasm"/>
    <property type="evidence" value="ECO:0007669"/>
    <property type="project" value="TreeGrafter"/>
</dbReference>
<name>A0A6H0XSW9_9PEZI</name>
<evidence type="ECO:0000313" key="3">
    <source>
        <dbReference type="EMBL" id="QIW97744.1"/>
    </source>
</evidence>
<evidence type="ECO:0008006" key="5">
    <source>
        <dbReference type="Google" id="ProtNLM"/>
    </source>
</evidence>
<dbReference type="GO" id="GO:0030289">
    <property type="term" value="C:protein phosphatase 4 complex"/>
    <property type="evidence" value="ECO:0007669"/>
    <property type="project" value="InterPro"/>
</dbReference>
<feature type="region of interest" description="Disordered" evidence="2">
    <location>
        <begin position="48"/>
        <end position="96"/>
    </location>
</feature>
<dbReference type="GO" id="GO:0019888">
    <property type="term" value="F:protein phosphatase regulator activity"/>
    <property type="evidence" value="ECO:0007669"/>
    <property type="project" value="InterPro"/>
</dbReference>
<sequence length="427" mass="45457">MTYEKSLEEAAKDGSLDIADWPRLLEELLQRLHNIVYNDFPIPQLPPPASLLPSQQSELVTSTPPQPSILSTHADTDITDLPPASQQSTKENDVPAVAEDASVLDSSLPTTLPPDLLSSYQSSVRILERDFPQSPPYTVQRLAELVLQPRKHYRYLPAYLRALDRVVSVSSPVSDFPLPTGLANINGSFLTHGDPSDINGIQEREGLGSDESLGGALLTPIPWLRNSGALASQGEGEFHSERLETIIGPNGAGSIETVSVTINGVPSASSAAHTSPNTSTPASPTLSEQSDASTNSSGSFSISTEAQLREQGGVTQGELLRQEQEAGVIPVAQAISGRRMHLSTDYAAASREPAPMTTDPTDEQEEVPHALGPDVIGMEDTGHVQSTSGLDMEAAVGRSRSKSPQPPAAEQEDEQAKDRDGDVIVAD</sequence>
<gene>
    <name evidence="3" type="ORF">AMS68_003262</name>
</gene>
<organism evidence="3 4">
    <name type="scientific">Peltaster fructicola</name>
    <dbReference type="NCBI Taxonomy" id="286661"/>
    <lineage>
        <taxon>Eukaryota</taxon>
        <taxon>Fungi</taxon>
        <taxon>Dikarya</taxon>
        <taxon>Ascomycota</taxon>
        <taxon>Pezizomycotina</taxon>
        <taxon>Dothideomycetes</taxon>
        <taxon>Dothideomycetes incertae sedis</taxon>
        <taxon>Peltaster</taxon>
    </lineage>
</organism>
<reference evidence="3 4" key="1">
    <citation type="journal article" date="2016" name="Sci. Rep.">
        <title>Peltaster fructicola genome reveals evolution from an invasive phytopathogen to an ectophytic parasite.</title>
        <authorList>
            <person name="Xu C."/>
            <person name="Chen H."/>
            <person name="Gleason M.L."/>
            <person name="Xu J.R."/>
            <person name="Liu H."/>
            <person name="Zhang R."/>
            <person name="Sun G."/>
        </authorList>
    </citation>
    <scope>NUCLEOTIDE SEQUENCE [LARGE SCALE GENOMIC DNA]</scope>
    <source>
        <strain evidence="3 4">LNHT1506</strain>
    </source>
</reference>
<protein>
    <recommendedName>
        <fullName evidence="5">Protein phosphatase 4 core regulatory subunit R2</fullName>
    </recommendedName>
</protein>
<dbReference type="EMBL" id="CP051140">
    <property type="protein sequence ID" value="QIW97744.1"/>
    <property type="molecule type" value="Genomic_DNA"/>
</dbReference>
<keyword evidence="4" id="KW-1185">Reference proteome</keyword>
<evidence type="ECO:0000256" key="1">
    <source>
        <dbReference type="ARBA" id="ARBA00009207"/>
    </source>
</evidence>
<evidence type="ECO:0000256" key="2">
    <source>
        <dbReference type="SAM" id="MobiDB-lite"/>
    </source>
</evidence>
<evidence type="ECO:0000313" key="4">
    <source>
        <dbReference type="Proteomes" id="UP000503462"/>
    </source>
</evidence>
<feature type="compositionally biased region" description="Low complexity" evidence="2">
    <location>
        <begin position="266"/>
        <end position="303"/>
    </location>
</feature>
<dbReference type="OrthoDB" id="341898at2759"/>
<feature type="region of interest" description="Disordered" evidence="2">
    <location>
        <begin position="348"/>
        <end position="427"/>
    </location>
</feature>
<feature type="compositionally biased region" description="Basic and acidic residues" evidence="2">
    <location>
        <begin position="414"/>
        <end position="427"/>
    </location>
</feature>
<accession>A0A6H0XSW9</accession>
<dbReference type="InterPro" id="IPR015267">
    <property type="entry name" value="PPP4R2"/>
</dbReference>
<dbReference type="PANTHER" id="PTHR16487">
    <property type="entry name" value="PPP4R2-RELATED PROTEIN"/>
    <property type="match status" value="1"/>
</dbReference>
<proteinExistence type="inferred from homology"/>
<dbReference type="GO" id="GO:0005634">
    <property type="term" value="C:nucleus"/>
    <property type="evidence" value="ECO:0007669"/>
    <property type="project" value="TreeGrafter"/>
</dbReference>